<reference evidence="1 2" key="1">
    <citation type="submission" date="2014-11" db="EMBL/GenBank/DDBJ databases">
        <title>Genetic blueprint of the zoonotic pathogen Toxocara canis.</title>
        <authorList>
            <person name="Zhu X.-Q."/>
            <person name="Korhonen P.K."/>
            <person name="Cai H."/>
            <person name="Young N.D."/>
            <person name="Nejsum P."/>
            <person name="von Samson-Himmelstjerna G."/>
            <person name="Boag P.R."/>
            <person name="Tan P."/>
            <person name="Li Q."/>
            <person name="Min J."/>
            <person name="Yang Y."/>
            <person name="Wang X."/>
            <person name="Fang X."/>
            <person name="Hall R.S."/>
            <person name="Hofmann A."/>
            <person name="Sternberg P.W."/>
            <person name="Jex A.R."/>
            <person name="Gasser R.B."/>
        </authorList>
    </citation>
    <scope>NUCLEOTIDE SEQUENCE [LARGE SCALE GENOMIC DNA]</scope>
    <source>
        <strain evidence="1">PN_DK_2014</strain>
    </source>
</reference>
<evidence type="ECO:0008006" key="3">
    <source>
        <dbReference type="Google" id="ProtNLM"/>
    </source>
</evidence>
<dbReference type="EMBL" id="JPKZ01001211">
    <property type="protein sequence ID" value="KHN83188.1"/>
    <property type="molecule type" value="Genomic_DNA"/>
</dbReference>
<name>A0A0B2VNR1_TOXCA</name>
<organism evidence="1 2">
    <name type="scientific">Toxocara canis</name>
    <name type="common">Canine roundworm</name>
    <dbReference type="NCBI Taxonomy" id="6265"/>
    <lineage>
        <taxon>Eukaryota</taxon>
        <taxon>Metazoa</taxon>
        <taxon>Ecdysozoa</taxon>
        <taxon>Nematoda</taxon>
        <taxon>Chromadorea</taxon>
        <taxon>Rhabditida</taxon>
        <taxon>Spirurina</taxon>
        <taxon>Ascaridomorpha</taxon>
        <taxon>Ascaridoidea</taxon>
        <taxon>Toxocaridae</taxon>
        <taxon>Toxocara</taxon>
    </lineage>
</organism>
<comment type="caution">
    <text evidence="1">The sequence shown here is derived from an EMBL/GenBank/DDBJ whole genome shotgun (WGS) entry which is preliminary data.</text>
</comment>
<dbReference type="Proteomes" id="UP000031036">
    <property type="component" value="Unassembled WGS sequence"/>
</dbReference>
<feature type="non-terminal residue" evidence="1">
    <location>
        <position position="1"/>
    </location>
</feature>
<proteinExistence type="predicted"/>
<dbReference type="AlphaFoldDB" id="A0A0B2VNR1"/>
<keyword evidence="2" id="KW-1185">Reference proteome</keyword>
<sequence length="90" mass="10693">FKALQTIIDCLDDDERLAHILKRIANAHLKWNICKTWYKQCVISHGIAINWTINATKWMRRGRCCMTWSLILSTFIERGPWRNLDHMFGC</sequence>
<evidence type="ECO:0000313" key="2">
    <source>
        <dbReference type="Proteomes" id="UP000031036"/>
    </source>
</evidence>
<gene>
    <name evidence="1" type="ORF">Tcan_04317</name>
</gene>
<protein>
    <recommendedName>
        <fullName evidence="3">GLOBIN domain-containing protein</fullName>
    </recommendedName>
</protein>
<accession>A0A0B2VNR1</accession>
<evidence type="ECO:0000313" key="1">
    <source>
        <dbReference type="EMBL" id="KHN83188.1"/>
    </source>
</evidence>